<sequence length="147" mass="16897">MLLHSLTSRTSRPSCFIKRAPINLHHQDVFGILHVRASQNIPHGCILHYSAFLCHAQKVGGMLECYHKASSLTFTIQDGPESGQTVPHVHIHIVPRKGGDFERNDEIYDAINEKEKELKKNLDLDQERRDRSLEEMAQEADEYRKIL</sequence>
<protein>
    <recommendedName>
        <fullName evidence="2">HIT domain-containing protein</fullName>
    </recommendedName>
</protein>
<organism evidence="3 4">
    <name type="scientific">Carya illinoinensis</name>
    <name type="common">Pecan</name>
    <dbReference type="NCBI Taxonomy" id="32201"/>
    <lineage>
        <taxon>Eukaryota</taxon>
        <taxon>Viridiplantae</taxon>
        <taxon>Streptophyta</taxon>
        <taxon>Embryophyta</taxon>
        <taxon>Tracheophyta</taxon>
        <taxon>Spermatophyta</taxon>
        <taxon>Magnoliopsida</taxon>
        <taxon>eudicotyledons</taxon>
        <taxon>Gunneridae</taxon>
        <taxon>Pentapetalae</taxon>
        <taxon>rosids</taxon>
        <taxon>fabids</taxon>
        <taxon>Fagales</taxon>
        <taxon>Juglandaceae</taxon>
        <taxon>Carya</taxon>
    </lineage>
</organism>
<evidence type="ECO:0000313" key="4">
    <source>
        <dbReference type="Proteomes" id="UP000811609"/>
    </source>
</evidence>
<dbReference type="PROSITE" id="PS51084">
    <property type="entry name" value="HIT_2"/>
    <property type="match status" value="1"/>
</dbReference>
<dbReference type="Proteomes" id="UP000811609">
    <property type="component" value="Chromosome 14"/>
</dbReference>
<dbReference type="GO" id="GO:0003824">
    <property type="term" value="F:catalytic activity"/>
    <property type="evidence" value="ECO:0007669"/>
    <property type="project" value="InterPro"/>
</dbReference>
<dbReference type="EMBL" id="CM031822">
    <property type="protein sequence ID" value="KAG6628927.1"/>
    <property type="molecule type" value="Genomic_DNA"/>
</dbReference>
<feature type="short sequence motif" description="Histidine triad motif" evidence="1">
    <location>
        <begin position="88"/>
        <end position="92"/>
    </location>
</feature>
<feature type="domain" description="HIT" evidence="2">
    <location>
        <begin position="1"/>
        <end position="103"/>
    </location>
</feature>
<dbReference type="PANTHER" id="PTHR46243">
    <property type="entry name" value="BIS(5'-ADENOSYL)-TRIPHOSPHATASE"/>
    <property type="match status" value="1"/>
</dbReference>
<gene>
    <name evidence="3" type="ORF">CIPAW_14G047000</name>
</gene>
<proteinExistence type="predicted"/>
<evidence type="ECO:0000313" key="3">
    <source>
        <dbReference type="EMBL" id="KAG6628927.1"/>
    </source>
</evidence>
<name>A0A8T1NJ28_CARIL</name>
<evidence type="ECO:0000256" key="1">
    <source>
        <dbReference type="PROSITE-ProRule" id="PRU00464"/>
    </source>
</evidence>
<dbReference type="PANTHER" id="PTHR46243:SF1">
    <property type="entry name" value="BIS(5'-ADENOSYL)-TRIPHOSPHATASE"/>
    <property type="match status" value="1"/>
</dbReference>
<dbReference type="PROSITE" id="PS00892">
    <property type="entry name" value="HIT_1"/>
    <property type="match status" value="1"/>
</dbReference>
<evidence type="ECO:0000259" key="2">
    <source>
        <dbReference type="PROSITE" id="PS51084"/>
    </source>
</evidence>
<keyword evidence="4" id="KW-1185">Reference proteome</keyword>
<dbReference type="InterPro" id="IPR051884">
    <property type="entry name" value="Bis(5'-adenosyl)-TPase_reg"/>
</dbReference>
<dbReference type="InterPro" id="IPR019808">
    <property type="entry name" value="Histidine_triad_CS"/>
</dbReference>
<reference evidence="3" key="1">
    <citation type="submission" date="2020-12" db="EMBL/GenBank/DDBJ databases">
        <title>WGS assembly of Carya illinoinensis cv. Pawnee.</title>
        <authorList>
            <person name="Platts A."/>
            <person name="Shu S."/>
            <person name="Wright S."/>
            <person name="Barry K."/>
            <person name="Edger P."/>
            <person name="Pires J.C."/>
            <person name="Schmutz J."/>
        </authorList>
    </citation>
    <scope>NUCLEOTIDE SEQUENCE</scope>
    <source>
        <tissue evidence="3">Leaf</tissue>
    </source>
</reference>
<dbReference type="AlphaFoldDB" id="A0A8T1NJ28"/>
<dbReference type="Pfam" id="PF01230">
    <property type="entry name" value="HIT"/>
    <property type="match status" value="1"/>
</dbReference>
<dbReference type="InterPro" id="IPR011146">
    <property type="entry name" value="HIT-like"/>
</dbReference>
<accession>A0A8T1NJ28</accession>
<comment type="caution">
    <text evidence="3">The sequence shown here is derived from an EMBL/GenBank/DDBJ whole genome shotgun (WGS) entry which is preliminary data.</text>
</comment>